<evidence type="ECO:0000256" key="2">
    <source>
        <dbReference type="ARBA" id="ARBA00023180"/>
    </source>
</evidence>
<name>A0A4S4BUZ9_9BACI</name>
<gene>
    <name evidence="4" type="ORF">E6W99_14545</name>
</gene>
<dbReference type="Proteomes" id="UP000310334">
    <property type="component" value="Unassembled WGS sequence"/>
</dbReference>
<dbReference type="InterPro" id="IPR037359">
    <property type="entry name" value="NST/OST"/>
</dbReference>
<feature type="domain" description="Sulfotransferase" evidence="3">
    <location>
        <begin position="11"/>
        <end position="201"/>
    </location>
</feature>
<keyword evidence="2" id="KW-0325">Glycoprotein</keyword>
<evidence type="ECO:0000313" key="4">
    <source>
        <dbReference type="EMBL" id="THF78937.1"/>
    </source>
</evidence>
<keyword evidence="5" id="KW-1185">Reference proteome</keyword>
<dbReference type="Gene3D" id="3.40.50.300">
    <property type="entry name" value="P-loop containing nucleotide triphosphate hydrolases"/>
    <property type="match status" value="1"/>
</dbReference>
<dbReference type="Pfam" id="PF00685">
    <property type="entry name" value="Sulfotransfer_1"/>
    <property type="match status" value="1"/>
</dbReference>
<dbReference type="InterPro" id="IPR027417">
    <property type="entry name" value="P-loop_NTPase"/>
</dbReference>
<dbReference type="AlphaFoldDB" id="A0A4S4BUZ9"/>
<protein>
    <submittedName>
        <fullName evidence="4">Sulfotransferase domain-containing protein</fullName>
    </submittedName>
</protein>
<evidence type="ECO:0000256" key="1">
    <source>
        <dbReference type="ARBA" id="ARBA00022679"/>
    </source>
</evidence>
<dbReference type="OrthoDB" id="9797480at2"/>
<reference evidence="4 5" key="1">
    <citation type="submission" date="2019-04" db="EMBL/GenBank/DDBJ databases">
        <title>Bacillus sediminilitoris sp. nov., isolated from a tidal flat sediment on the East China Sea.</title>
        <authorList>
            <person name="Wei Y."/>
            <person name="Mao H."/>
            <person name="Fang J."/>
        </authorList>
    </citation>
    <scope>NUCLEOTIDE SEQUENCE [LARGE SCALE GENOMIC DNA]</scope>
    <source>
        <strain evidence="4 5">DSL-17</strain>
    </source>
</reference>
<accession>A0A4S4BUZ9</accession>
<dbReference type="GO" id="GO:0008146">
    <property type="term" value="F:sulfotransferase activity"/>
    <property type="evidence" value="ECO:0007669"/>
    <property type="project" value="InterPro"/>
</dbReference>
<organism evidence="4 5">
    <name type="scientific">Metabacillus sediminilitoris</name>
    <dbReference type="NCBI Taxonomy" id="2567941"/>
    <lineage>
        <taxon>Bacteria</taxon>
        <taxon>Bacillati</taxon>
        <taxon>Bacillota</taxon>
        <taxon>Bacilli</taxon>
        <taxon>Bacillales</taxon>
        <taxon>Bacillaceae</taxon>
        <taxon>Metabacillus</taxon>
    </lineage>
</organism>
<dbReference type="EMBL" id="SSNT01000010">
    <property type="protein sequence ID" value="THF78937.1"/>
    <property type="molecule type" value="Genomic_DNA"/>
</dbReference>
<dbReference type="PANTHER" id="PTHR10605">
    <property type="entry name" value="HEPARAN SULFATE SULFOTRANSFERASE"/>
    <property type="match status" value="1"/>
</dbReference>
<evidence type="ECO:0000259" key="3">
    <source>
        <dbReference type="Pfam" id="PF00685"/>
    </source>
</evidence>
<dbReference type="InterPro" id="IPR000863">
    <property type="entry name" value="Sulfotransferase_dom"/>
</dbReference>
<dbReference type="RefSeq" id="WP_136355098.1">
    <property type="nucleotide sequence ID" value="NZ_CP046266.1"/>
</dbReference>
<comment type="caution">
    <text evidence="4">The sequence shown here is derived from an EMBL/GenBank/DDBJ whole genome shotgun (WGS) entry which is preliminary data.</text>
</comment>
<sequence>MIKSKKAGDFPDFLIIGAQKCGTTSLYNYLIKHPEILEASRKEIHFFDNNYNKGIEWYKKQFPLETRRKQGYITGEATPKYIYDPNVPQRVYHYMPNVKLIVLLRNPVDRAYSNYHMDINKKLPELLRNESINDYISFEEALEVDIGQIYMKRGMYADQLERWLKFFPKSQMLILQSEQFFSNPLKTLKEVQRFLGVPYREIYDYKVYMKGDYKPINTNTRKKLLSFFKPYNDRLNQLLKVHFHWDE</sequence>
<evidence type="ECO:0000313" key="5">
    <source>
        <dbReference type="Proteomes" id="UP000310334"/>
    </source>
</evidence>
<keyword evidence="1 4" id="KW-0808">Transferase</keyword>
<proteinExistence type="predicted"/>
<dbReference type="SUPFAM" id="SSF52540">
    <property type="entry name" value="P-loop containing nucleoside triphosphate hydrolases"/>
    <property type="match status" value="1"/>
</dbReference>
<dbReference type="PANTHER" id="PTHR10605:SF56">
    <property type="entry name" value="BIFUNCTIONAL HEPARAN SULFATE N-DEACETYLASE_N-SULFOTRANSFERASE"/>
    <property type="match status" value="1"/>
</dbReference>